<dbReference type="AlphaFoldDB" id="A0A2U1JRJ6"/>
<evidence type="ECO:0000256" key="2">
    <source>
        <dbReference type="SAM" id="SignalP"/>
    </source>
</evidence>
<organism evidence="3 4">
    <name type="scientific">Flavobacterium psychrotolerans</name>
    <dbReference type="NCBI Taxonomy" id="2169410"/>
    <lineage>
        <taxon>Bacteria</taxon>
        <taxon>Pseudomonadati</taxon>
        <taxon>Bacteroidota</taxon>
        <taxon>Flavobacteriia</taxon>
        <taxon>Flavobacteriales</taxon>
        <taxon>Flavobacteriaceae</taxon>
        <taxon>Flavobacterium</taxon>
    </lineage>
</organism>
<keyword evidence="2" id="KW-0732">Signal</keyword>
<protein>
    <submittedName>
        <fullName evidence="3">Uncharacterized protein</fullName>
    </submittedName>
</protein>
<reference evidence="3 4" key="1">
    <citation type="submission" date="2018-04" db="EMBL/GenBank/DDBJ databases">
        <title>Flavobacterium sp. nov., isolated from glacier ice.</title>
        <authorList>
            <person name="Liu Q."/>
            <person name="Xin Y.-H."/>
        </authorList>
    </citation>
    <scope>NUCLEOTIDE SEQUENCE [LARGE SCALE GENOMIC DNA]</scope>
    <source>
        <strain evidence="3 4">RB1R5</strain>
    </source>
</reference>
<name>A0A2U1JRJ6_9FLAO</name>
<evidence type="ECO:0000313" key="4">
    <source>
        <dbReference type="Proteomes" id="UP000245449"/>
    </source>
</evidence>
<accession>A0A2U1JRJ6</accession>
<dbReference type="RefSeq" id="WP_116723594.1">
    <property type="nucleotide sequence ID" value="NZ_QCZI01000001.1"/>
</dbReference>
<evidence type="ECO:0000313" key="3">
    <source>
        <dbReference type="EMBL" id="PWA07448.1"/>
    </source>
</evidence>
<sequence length="148" mass="16764">MLKILKLSLAVALVVISTTQTHANNNFPLSSKGKNKVAISFSPNEIKKTDPSNYTEVRYYYFPNLQAYFDTKAGLYIYQEDGAWVTSESIAPNYRGYSINNGTYVMLKGYTGDEPYLLLNEHKLKYPANYSSKRQPPKTKVTTDLASR</sequence>
<feature type="signal peptide" evidence="2">
    <location>
        <begin position="1"/>
        <end position="23"/>
    </location>
</feature>
<feature type="chain" id="PRO_5015582557" evidence="2">
    <location>
        <begin position="24"/>
        <end position="148"/>
    </location>
</feature>
<proteinExistence type="predicted"/>
<keyword evidence="4" id="KW-1185">Reference proteome</keyword>
<dbReference type="Proteomes" id="UP000245449">
    <property type="component" value="Unassembled WGS sequence"/>
</dbReference>
<dbReference type="OrthoDB" id="799522at2"/>
<evidence type="ECO:0000256" key="1">
    <source>
        <dbReference type="SAM" id="MobiDB-lite"/>
    </source>
</evidence>
<comment type="caution">
    <text evidence="3">The sequence shown here is derived from an EMBL/GenBank/DDBJ whole genome shotgun (WGS) entry which is preliminary data.</text>
</comment>
<feature type="region of interest" description="Disordered" evidence="1">
    <location>
        <begin position="129"/>
        <end position="148"/>
    </location>
</feature>
<dbReference type="EMBL" id="QCZI01000001">
    <property type="protein sequence ID" value="PWA07448.1"/>
    <property type="molecule type" value="Genomic_DNA"/>
</dbReference>
<gene>
    <name evidence="3" type="ORF">DB895_01650</name>
</gene>